<dbReference type="EMBL" id="RCZC01000002">
    <property type="protein sequence ID" value="TPG54539.1"/>
    <property type="molecule type" value="Genomic_DNA"/>
</dbReference>
<dbReference type="OrthoDB" id="9816040at2"/>
<comment type="function">
    <text evidence="4">Accelerates the degradation of transcripts by removing pyrophosphate from the 5'-end of triphosphorylated RNA, leading to a more labile monophosphorylated state that can stimulate subsequent ribonuclease cleavage.</text>
</comment>
<comment type="cofactor">
    <cofactor evidence="1">
        <name>Mn(2+)</name>
        <dbReference type="ChEBI" id="CHEBI:29035"/>
    </cofactor>
</comment>
<dbReference type="RefSeq" id="WP_140849693.1">
    <property type="nucleotide sequence ID" value="NZ_RCZC01000002.1"/>
</dbReference>
<evidence type="ECO:0000259" key="5">
    <source>
        <dbReference type="PROSITE" id="PS51462"/>
    </source>
</evidence>
<dbReference type="PANTHER" id="PTHR11839:SF22">
    <property type="entry name" value="NUDIX HYDROLASE 26, CHLOROPLASTIC"/>
    <property type="match status" value="1"/>
</dbReference>
<accession>A0A502FYI2</accession>
<dbReference type="Gene3D" id="3.90.79.10">
    <property type="entry name" value="Nucleoside Triphosphate Pyrophosphohydrolase"/>
    <property type="match status" value="1"/>
</dbReference>
<dbReference type="GO" id="GO:0034432">
    <property type="term" value="F:bis(5'-adenosyl)-pentaphosphatase activity"/>
    <property type="evidence" value="ECO:0007669"/>
    <property type="project" value="TreeGrafter"/>
</dbReference>
<evidence type="ECO:0000256" key="2">
    <source>
        <dbReference type="ARBA" id="ARBA00001946"/>
    </source>
</evidence>
<comment type="cofactor">
    <cofactor evidence="4">
        <name>a divalent metal cation</name>
        <dbReference type="ChEBI" id="CHEBI:60240"/>
    </cofactor>
</comment>
<sequence>MTDPKTLPYRPCAGIMLLNADGLVFVGQRIDAQVEAWQMPQGGIDDGEDPEATAIRELGEETGIAPEHVELIAAAPHELFYDLPEELVGRVWKGKWRGQRQRWFLYRFLGSDADIDIATEHPEFKSWQWIRPETLPEVIVPFKKVLYEEVLAAFAPHLS</sequence>
<dbReference type="CDD" id="cd03671">
    <property type="entry name" value="NUDIX_Ap4A_hydrolase_plant_like"/>
    <property type="match status" value="1"/>
</dbReference>
<dbReference type="NCBIfam" id="NF001938">
    <property type="entry name" value="PRK00714.1-5"/>
    <property type="match status" value="1"/>
</dbReference>
<dbReference type="GO" id="GO:0006753">
    <property type="term" value="P:nucleoside phosphate metabolic process"/>
    <property type="evidence" value="ECO:0007669"/>
    <property type="project" value="TreeGrafter"/>
</dbReference>
<protein>
    <recommendedName>
        <fullName evidence="4">RNA pyrophosphohydrolase</fullName>
        <ecNumber evidence="4">3.6.1.-</ecNumber>
    </recommendedName>
    <alternativeName>
        <fullName evidence="4">(Di)nucleoside polyphosphate hydrolase</fullName>
    </alternativeName>
</protein>
<evidence type="ECO:0000313" key="7">
    <source>
        <dbReference type="Proteomes" id="UP000319931"/>
    </source>
</evidence>
<organism evidence="6 7">
    <name type="scientific">Sphingomonas glacialis</name>
    <dbReference type="NCBI Taxonomy" id="658225"/>
    <lineage>
        <taxon>Bacteria</taxon>
        <taxon>Pseudomonadati</taxon>
        <taxon>Pseudomonadota</taxon>
        <taxon>Alphaproteobacteria</taxon>
        <taxon>Sphingomonadales</taxon>
        <taxon>Sphingomonadaceae</taxon>
        <taxon>Sphingomonas</taxon>
    </lineage>
</organism>
<reference evidence="6 7" key="1">
    <citation type="journal article" date="2019" name="Environ. Microbiol.">
        <title>Species interactions and distinct microbial communities in high Arctic permafrost affected cryosols are associated with the CH4 and CO2 gas fluxes.</title>
        <authorList>
            <person name="Altshuler I."/>
            <person name="Hamel J."/>
            <person name="Turney S."/>
            <person name="Magnuson E."/>
            <person name="Levesque R."/>
            <person name="Greer C."/>
            <person name="Whyte L.G."/>
        </authorList>
    </citation>
    <scope>NUCLEOTIDE SEQUENCE [LARGE SCALE GENOMIC DNA]</scope>
    <source>
        <strain evidence="6 7">E6.1</strain>
    </source>
</reference>
<dbReference type="EC" id="3.6.1.-" evidence="4"/>
<dbReference type="HAMAP" id="MF_00298">
    <property type="entry name" value="Nudix_RppH"/>
    <property type="match status" value="1"/>
</dbReference>
<dbReference type="PROSITE" id="PS51462">
    <property type="entry name" value="NUDIX"/>
    <property type="match status" value="1"/>
</dbReference>
<keyword evidence="7" id="KW-1185">Reference proteome</keyword>
<dbReference type="Proteomes" id="UP000319931">
    <property type="component" value="Unassembled WGS sequence"/>
</dbReference>
<feature type="short sequence motif" description="Nudix box" evidence="4">
    <location>
        <begin position="42"/>
        <end position="63"/>
    </location>
</feature>
<feature type="domain" description="Nudix hydrolase" evidence="5">
    <location>
        <begin position="8"/>
        <end position="152"/>
    </location>
</feature>
<comment type="caution">
    <text evidence="6">The sequence shown here is derived from an EMBL/GenBank/DDBJ whole genome shotgun (WGS) entry which is preliminary data.</text>
</comment>
<keyword evidence="3 4" id="KW-0378">Hydrolase</keyword>
<evidence type="ECO:0000313" key="6">
    <source>
        <dbReference type="EMBL" id="TPG54539.1"/>
    </source>
</evidence>
<evidence type="ECO:0000256" key="1">
    <source>
        <dbReference type="ARBA" id="ARBA00001936"/>
    </source>
</evidence>
<dbReference type="InterPro" id="IPR020084">
    <property type="entry name" value="NUDIX_hydrolase_CS"/>
</dbReference>
<proteinExistence type="inferred from homology"/>
<dbReference type="InterPro" id="IPR020476">
    <property type="entry name" value="Nudix_hydrolase"/>
</dbReference>
<comment type="similarity">
    <text evidence="4">Belongs to the Nudix hydrolase family. RppH subfamily.</text>
</comment>
<dbReference type="PRINTS" id="PR00502">
    <property type="entry name" value="NUDIXFAMILY"/>
</dbReference>
<dbReference type="GO" id="GO:0008893">
    <property type="term" value="F:guanosine-3',5'-bis(diphosphate) 3'-diphosphatase activity"/>
    <property type="evidence" value="ECO:0007669"/>
    <property type="project" value="TreeGrafter"/>
</dbReference>
<dbReference type="InterPro" id="IPR015797">
    <property type="entry name" value="NUDIX_hydrolase-like_dom_sf"/>
</dbReference>
<dbReference type="Pfam" id="PF00293">
    <property type="entry name" value="NUDIX"/>
    <property type="match status" value="1"/>
</dbReference>
<comment type="cofactor">
    <cofactor evidence="2">
        <name>Mg(2+)</name>
        <dbReference type="ChEBI" id="CHEBI:18420"/>
    </cofactor>
</comment>
<dbReference type="SUPFAM" id="SSF55811">
    <property type="entry name" value="Nudix"/>
    <property type="match status" value="1"/>
</dbReference>
<dbReference type="AlphaFoldDB" id="A0A502FYI2"/>
<gene>
    <name evidence="4" type="primary">rppH</name>
    <name evidence="4" type="synonym">nudH</name>
    <name evidence="6" type="ORF">EAH76_07770</name>
</gene>
<dbReference type="PANTHER" id="PTHR11839">
    <property type="entry name" value="UDP/ADP-SUGAR PYROPHOSPHATASE"/>
    <property type="match status" value="1"/>
</dbReference>
<name>A0A502FYI2_9SPHN</name>
<dbReference type="InterPro" id="IPR000086">
    <property type="entry name" value="NUDIX_hydrolase_dom"/>
</dbReference>
<evidence type="ECO:0000256" key="3">
    <source>
        <dbReference type="ARBA" id="ARBA00022801"/>
    </source>
</evidence>
<dbReference type="PROSITE" id="PS00893">
    <property type="entry name" value="NUDIX_BOX"/>
    <property type="match status" value="1"/>
</dbReference>
<dbReference type="InterPro" id="IPR022927">
    <property type="entry name" value="RppH"/>
</dbReference>
<evidence type="ECO:0000256" key="4">
    <source>
        <dbReference type="HAMAP-Rule" id="MF_00298"/>
    </source>
</evidence>
<dbReference type="GO" id="GO:0019693">
    <property type="term" value="P:ribose phosphate metabolic process"/>
    <property type="evidence" value="ECO:0007669"/>
    <property type="project" value="TreeGrafter"/>
</dbReference>